<dbReference type="PANTHER" id="PTHR24111:SF0">
    <property type="entry name" value="LEUCINE-RICH REPEAT-CONTAINING PROTEIN"/>
    <property type="match status" value="1"/>
</dbReference>
<dbReference type="SUPFAM" id="SSF52047">
    <property type="entry name" value="RNI-like"/>
    <property type="match status" value="2"/>
</dbReference>
<accession>A0A078AAX0</accession>
<keyword evidence="3" id="KW-1185">Reference proteome</keyword>
<name>A0A078AAX0_STYLE</name>
<dbReference type="AlphaFoldDB" id="A0A078AAX0"/>
<protein>
    <submittedName>
        <fullName evidence="2">Uncharacterized protein</fullName>
    </submittedName>
</protein>
<organism evidence="2 3">
    <name type="scientific">Stylonychia lemnae</name>
    <name type="common">Ciliate</name>
    <dbReference type="NCBI Taxonomy" id="5949"/>
    <lineage>
        <taxon>Eukaryota</taxon>
        <taxon>Sar</taxon>
        <taxon>Alveolata</taxon>
        <taxon>Ciliophora</taxon>
        <taxon>Intramacronucleata</taxon>
        <taxon>Spirotrichea</taxon>
        <taxon>Stichotrichia</taxon>
        <taxon>Sporadotrichida</taxon>
        <taxon>Oxytrichidae</taxon>
        <taxon>Stylonychinae</taxon>
        <taxon>Stylonychia</taxon>
    </lineage>
</organism>
<dbReference type="InterPro" id="IPR032675">
    <property type="entry name" value="LRR_dom_sf"/>
</dbReference>
<dbReference type="PANTHER" id="PTHR24111">
    <property type="entry name" value="LEUCINE-RICH REPEAT-CONTAINING PROTEIN 34"/>
    <property type="match status" value="1"/>
</dbReference>
<gene>
    <name evidence="2" type="primary">Contig7799.g8321</name>
    <name evidence="2" type="ORF">STYLEM_8341</name>
</gene>
<keyword evidence="1" id="KW-0677">Repeat</keyword>
<dbReference type="EMBL" id="CCKQ01007921">
    <property type="protein sequence ID" value="CDW79354.1"/>
    <property type="molecule type" value="Genomic_DNA"/>
</dbReference>
<sequence length="655" mass="75722">MKSMIEYDFEVGQSVLDRNSLRILDLNCADLNLKANFDDQQTAVESLNILGELQNRCISSNIKSLSLNLTNSVQYQFLGQLSQIYSLSNVQITKSTQIQLQNLLSQNQFNINTLGITLPNNGFKTKMDNQKSLLSNPNLRHLQLIFQSDLNEQFEDITKLLSKNKTISSLLLNMNQFEYTKDVNLCRFIGYSGRLSKLQLHNVLFTNKNSYIQFFQYLSQNSSITQLEIANCTMYDKLRQTFFNCLNERRWQLSSLILRDLIIDMSNILGLTLAIQKNNLQHFEITNFLKDKQKMLPVQDIFTSLIDKKSLKRLVIKDPQLRLGELITKQSLLMFQSLDYLELFELQSENYEDIFGQRTNKINFNTLTLQSNQIDRFAINKLFFDISSGLINIQNLKLMGGYLDAHLQKLSYVSGKLKSLDLSHNALTDESSQIIALFLKNSTSLNKLDISDTALTDKGLKIIISESIQKKQKIAHLGISSLSMKKSGQQVLFKSLQQSNHIKIVDLQSIIIREIQESQELQYFLKINQSLTEIKLPKLQFEDSDDQDQCAYDLFGVLINHRTLIYATLMFFYRALKVYQSFVKQKLDVYNFRVQSIRKLTVTGINLNFIIESQDQEESQIVREFIEENPDVWISNVQQVISSRRVSSFSGKLRR</sequence>
<dbReference type="SMART" id="SM00368">
    <property type="entry name" value="LRR_RI"/>
    <property type="match status" value="2"/>
</dbReference>
<evidence type="ECO:0000256" key="1">
    <source>
        <dbReference type="ARBA" id="ARBA00022737"/>
    </source>
</evidence>
<evidence type="ECO:0000313" key="3">
    <source>
        <dbReference type="Proteomes" id="UP000039865"/>
    </source>
</evidence>
<dbReference type="Gene3D" id="3.80.10.10">
    <property type="entry name" value="Ribonuclease Inhibitor"/>
    <property type="match status" value="2"/>
</dbReference>
<proteinExistence type="predicted"/>
<dbReference type="InterPro" id="IPR052201">
    <property type="entry name" value="LRR-containing_regulator"/>
</dbReference>
<dbReference type="InParanoid" id="A0A078AAX0"/>
<reference evidence="2 3" key="1">
    <citation type="submission" date="2014-06" db="EMBL/GenBank/DDBJ databases">
        <authorList>
            <person name="Swart Estienne"/>
        </authorList>
    </citation>
    <scope>NUCLEOTIDE SEQUENCE [LARGE SCALE GENOMIC DNA]</scope>
    <source>
        <strain evidence="2 3">130c</strain>
    </source>
</reference>
<dbReference type="Proteomes" id="UP000039865">
    <property type="component" value="Unassembled WGS sequence"/>
</dbReference>
<evidence type="ECO:0000313" key="2">
    <source>
        <dbReference type="EMBL" id="CDW79354.1"/>
    </source>
</evidence>